<dbReference type="InterPro" id="IPR010391">
    <property type="entry name" value="DNA_damage-inducible_DinI-like"/>
</dbReference>
<comment type="caution">
    <text evidence="1">The sequence shown here is derived from an EMBL/GenBank/DDBJ whole genome shotgun (WGS) entry which is preliminary data.</text>
</comment>
<gene>
    <name evidence="1" type="ORF">NG99_19945</name>
</gene>
<dbReference type="SUPFAM" id="SSF54857">
    <property type="entry name" value="DNA damage-inducible protein DinI"/>
    <property type="match status" value="1"/>
</dbReference>
<dbReference type="Pfam" id="PF06183">
    <property type="entry name" value="DinI"/>
    <property type="match status" value="1"/>
</dbReference>
<dbReference type="Gene3D" id="3.30.910.10">
    <property type="entry name" value="DinI-like"/>
    <property type="match status" value="1"/>
</dbReference>
<keyword evidence="2" id="KW-1185">Reference proteome</keyword>
<reference evidence="1 2" key="1">
    <citation type="submission" date="2014-10" db="EMBL/GenBank/DDBJ databases">
        <title>Genome sequence of Erwinia typographi M043b.</title>
        <authorList>
            <person name="Chan K.-G."/>
            <person name="Tan W.-S."/>
        </authorList>
    </citation>
    <scope>NUCLEOTIDE SEQUENCE [LARGE SCALE GENOMIC DNA]</scope>
    <source>
        <strain evidence="1 2">M043b</strain>
    </source>
</reference>
<sequence>MVTRFTHIPPVHEKRNIEGLSNAKEVILSELDKRVKRVFPHADVRVKPMIGNSSINSDATVKLNTVIEEVFNEADMWMGDVE</sequence>
<dbReference type="Proteomes" id="UP000030351">
    <property type="component" value="Unassembled WGS sequence"/>
</dbReference>
<proteinExistence type="predicted"/>
<evidence type="ECO:0000313" key="1">
    <source>
        <dbReference type="EMBL" id="KGT89291.1"/>
    </source>
</evidence>
<accession>A0A0A3YV89</accession>
<dbReference type="PANTHER" id="PTHR36572:SF3">
    <property type="entry name" value="VIRULENCE PROTEIN MSGA"/>
    <property type="match status" value="1"/>
</dbReference>
<evidence type="ECO:0000313" key="2">
    <source>
        <dbReference type="Proteomes" id="UP000030351"/>
    </source>
</evidence>
<protein>
    <recommendedName>
        <fullName evidence="3">DinI family protein</fullName>
    </recommendedName>
</protein>
<evidence type="ECO:0008006" key="3">
    <source>
        <dbReference type="Google" id="ProtNLM"/>
    </source>
</evidence>
<dbReference type="InterPro" id="IPR036687">
    <property type="entry name" value="DinI-like_sf"/>
</dbReference>
<dbReference type="AlphaFoldDB" id="A0A0A3YV89"/>
<dbReference type="PANTHER" id="PTHR36572">
    <property type="entry name" value="DNA DAMAGE-INDUCIBLE PROTEIN I-RELATED"/>
    <property type="match status" value="1"/>
</dbReference>
<dbReference type="EMBL" id="JRUQ01000056">
    <property type="protein sequence ID" value="KGT89291.1"/>
    <property type="molecule type" value="Genomic_DNA"/>
</dbReference>
<organism evidence="1 2">
    <name type="scientific">Erwinia typographi</name>
    <dbReference type="NCBI Taxonomy" id="371042"/>
    <lineage>
        <taxon>Bacteria</taxon>
        <taxon>Pseudomonadati</taxon>
        <taxon>Pseudomonadota</taxon>
        <taxon>Gammaproteobacteria</taxon>
        <taxon>Enterobacterales</taxon>
        <taxon>Erwiniaceae</taxon>
        <taxon>Erwinia</taxon>
    </lineage>
</organism>
<dbReference type="RefSeq" id="WP_034896854.1">
    <property type="nucleotide sequence ID" value="NZ_JRUQ01000056.1"/>
</dbReference>
<name>A0A0A3YV89_9GAMM</name>